<feature type="transmembrane region" description="Helical" evidence="8">
    <location>
        <begin position="114"/>
        <end position="133"/>
    </location>
</feature>
<dbReference type="GO" id="GO:0005773">
    <property type="term" value="C:vacuole"/>
    <property type="evidence" value="ECO:0007669"/>
    <property type="project" value="GOC"/>
</dbReference>
<dbReference type="GO" id="GO:0005789">
    <property type="term" value="C:endoplasmic reticulum membrane"/>
    <property type="evidence" value="ECO:0007669"/>
    <property type="project" value="UniProtKB-SubCell"/>
</dbReference>
<evidence type="ECO:0000256" key="5">
    <source>
        <dbReference type="ARBA" id="ARBA00022989"/>
    </source>
</evidence>
<feature type="transmembrane region" description="Helical" evidence="8">
    <location>
        <begin position="49"/>
        <end position="66"/>
    </location>
</feature>
<evidence type="ECO:0008006" key="10">
    <source>
        <dbReference type="Google" id="ProtNLM"/>
    </source>
</evidence>
<comment type="similarity">
    <text evidence="2">Belongs to the TMEM208 family.</text>
</comment>
<gene>
    <name evidence="9" type="ORF">OAUR00152_LOCUS35300</name>
</gene>
<keyword evidence="4" id="KW-0256">Endoplasmic reticulum</keyword>
<evidence type="ECO:0000256" key="4">
    <source>
        <dbReference type="ARBA" id="ARBA00022824"/>
    </source>
</evidence>
<dbReference type="AlphaFoldDB" id="A0A7S4JX31"/>
<feature type="transmembrane region" description="Helical" evidence="8">
    <location>
        <begin position="19"/>
        <end position="37"/>
    </location>
</feature>
<proteinExistence type="inferred from homology"/>
<protein>
    <recommendedName>
        <fullName evidence="10">Transmembrane protein 208</fullName>
    </recommendedName>
</protein>
<evidence type="ECO:0000313" key="9">
    <source>
        <dbReference type="EMBL" id="CAE2276770.1"/>
    </source>
</evidence>
<sequence>MANAAEKKAAAARGSAKSFYLPVVLIINVVYILIRVICQRESFTRNQALLTTILWALTAFAYNGIIEDHVNSASSPKKTGKSSGSDPIAGGASLDLLGLVVVSQFGGCLISEKFYWLICVLPFWGAWMGYQIIYGGKNKGLADGFPSVTAEKPEEVDEKTAERRRQRAERRRMKGGR</sequence>
<reference evidence="9" key="1">
    <citation type="submission" date="2021-01" db="EMBL/GenBank/DDBJ databases">
        <authorList>
            <person name="Corre E."/>
            <person name="Pelletier E."/>
            <person name="Niang G."/>
            <person name="Scheremetjew M."/>
            <person name="Finn R."/>
            <person name="Kale V."/>
            <person name="Holt S."/>
            <person name="Cochrane G."/>
            <person name="Meng A."/>
            <person name="Brown T."/>
            <person name="Cohen L."/>
        </authorList>
    </citation>
    <scope>NUCLEOTIDE SEQUENCE</scope>
    <source>
        <strain evidence="9">Isolate 1302-5</strain>
    </source>
</reference>
<dbReference type="InterPro" id="IPR008506">
    <property type="entry name" value="SND2/TMEM208"/>
</dbReference>
<dbReference type="PANTHER" id="PTHR13505">
    <property type="entry name" value="TRANSMEMBRANE PROTEIN 208"/>
    <property type="match status" value="1"/>
</dbReference>
<keyword evidence="6 8" id="KW-0472">Membrane</keyword>
<comment type="subcellular location">
    <subcellularLocation>
        <location evidence="1">Endoplasmic reticulum membrane</location>
        <topology evidence="1">Multi-pass membrane protein</topology>
    </subcellularLocation>
</comment>
<organism evidence="9">
    <name type="scientific">Odontella aurita</name>
    <dbReference type="NCBI Taxonomy" id="265563"/>
    <lineage>
        <taxon>Eukaryota</taxon>
        <taxon>Sar</taxon>
        <taxon>Stramenopiles</taxon>
        <taxon>Ochrophyta</taxon>
        <taxon>Bacillariophyta</taxon>
        <taxon>Mediophyceae</taxon>
        <taxon>Biddulphiophycidae</taxon>
        <taxon>Eupodiscales</taxon>
        <taxon>Odontellaceae</taxon>
        <taxon>Odontella</taxon>
    </lineage>
</organism>
<evidence type="ECO:0000256" key="3">
    <source>
        <dbReference type="ARBA" id="ARBA00022692"/>
    </source>
</evidence>
<evidence type="ECO:0000256" key="2">
    <source>
        <dbReference type="ARBA" id="ARBA00009950"/>
    </source>
</evidence>
<evidence type="ECO:0000256" key="8">
    <source>
        <dbReference type="SAM" id="Phobius"/>
    </source>
</evidence>
<evidence type="ECO:0000256" key="7">
    <source>
        <dbReference type="SAM" id="MobiDB-lite"/>
    </source>
</evidence>
<dbReference type="GO" id="GO:0006624">
    <property type="term" value="P:vacuolar protein processing"/>
    <property type="evidence" value="ECO:0007669"/>
    <property type="project" value="TreeGrafter"/>
</dbReference>
<dbReference type="EMBL" id="HBKQ01051196">
    <property type="protein sequence ID" value="CAE2276770.1"/>
    <property type="molecule type" value="Transcribed_RNA"/>
</dbReference>
<dbReference type="PANTHER" id="PTHR13505:SF7">
    <property type="entry name" value="TRANSMEMBRANE PROTEIN 208"/>
    <property type="match status" value="1"/>
</dbReference>
<evidence type="ECO:0000256" key="1">
    <source>
        <dbReference type="ARBA" id="ARBA00004477"/>
    </source>
</evidence>
<evidence type="ECO:0000256" key="6">
    <source>
        <dbReference type="ARBA" id="ARBA00023136"/>
    </source>
</evidence>
<keyword evidence="3 8" id="KW-0812">Transmembrane</keyword>
<keyword evidence="5 8" id="KW-1133">Transmembrane helix</keyword>
<feature type="compositionally biased region" description="Basic residues" evidence="7">
    <location>
        <begin position="164"/>
        <end position="177"/>
    </location>
</feature>
<name>A0A7S4JX31_9STRA</name>
<dbReference type="Pfam" id="PF05620">
    <property type="entry name" value="TMEM208_SND2"/>
    <property type="match status" value="1"/>
</dbReference>
<feature type="region of interest" description="Disordered" evidence="7">
    <location>
        <begin position="152"/>
        <end position="177"/>
    </location>
</feature>
<accession>A0A7S4JX31</accession>